<organism evidence="2 3">
    <name type="scientific">Lasiosphaeris hirsuta</name>
    <dbReference type="NCBI Taxonomy" id="260670"/>
    <lineage>
        <taxon>Eukaryota</taxon>
        <taxon>Fungi</taxon>
        <taxon>Dikarya</taxon>
        <taxon>Ascomycota</taxon>
        <taxon>Pezizomycotina</taxon>
        <taxon>Sordariomycetes</taxon>
        <taxon>Sordariomycetidae</taxon>
        <taxon>Sordariales</taxon>
        <taxon>Lasiosphaeriaceae</taxon>
        <taxon>Lasiosphaeris</taxon>
    </lineage>
</organism>
<accession>A0AA40AET2</accession>
<dbReference type="Proteomes" id="UP001172102">
    <property type="component" value="Unassembled WGS sequence"/>
</dbReference>
<feature type="compositionally biased region" description="Polar residues" evidence="1">
    <location>
        <begin position="226"/>
        <end position="238"/>
    </location>
</feature>
<gene>
    <name evidence="2" type="ORF">B0H67DRAFT_214958</name>
</gene>
<proteinExistence type="predicted"/>
<feature type="region of interest" description="Disordered" evidence="1">
    <location>
        <begin position="101"/>
        <end position="122"/>
    </location>
</feature>
<evidence type="ECO:0000313" key="3">
    <source>
        <dbReference type="Proteomes" id="UP001172102"/>
    </source>
</evidence>
<evidence type="ECO:0000313" key="2">
    <source>
        <dbReference type="EMBL" id="KAK0714554.1"/>
    </source>
</evidence>
<protein>
    <submittedName>
        <fullName evidence="2">Uncharacterized protein</fullName>
    </submittedName>
</protein>
<comment type="caution">
    <text evidence="2">The sequence shown here is derived from an EMBL/GenBank/DDBJ whole genome shotgun (WGS) entry which is preliminary data.</text>
</comment>
<feature type="compositionally biased region" description="Polar residues" evidence="1">
    <location>
        <begin position="104"/>
        <end position="122"/>
    </location>
</feature>
<dbReference type="AlphaFoldDB" id="A0AA40AET2"/>
<feature type="compositionally biased region" description="Polar residues" evidence="1">
    <location>
        <begin position="186"/>
        <end position="197"/>
    </location>
</feature>
<evidence type="ECO:0000256" key="1">
    <source>
        <dbReference type="SAM" id="MobiDB-lite"/>
    </source>
</evidence>
<name>A0AA40AET2_9PEZI</name>
<keyword evidence="3" id="KW-1185">Reference proteome</keyword>
<dbReference type="EMBL" id="JAUKUA010000004">
    <property type="protein sequence ID" value="KAK0714554.1"/>
    <property type="molecule type" value="Genomic_DNA"/>
</dbReference>
<feature type="region of interest" description="Disordered" evidence="1">
    <location>
        <begin position="178"/>
        <end position="247"/>
    </location>
</feature>
<sequence length="247" mass="27058">MAPSRFNTGKIPGHFQARNTLDFMMQELRHPSPQAQGGENNLTTSYECVAKSSPRSHTPPLPWSAASRTWTCTKCLGREQNYEPFQTFHQAKAPMPIGNHGDKGSQSLGYTTSGQSQDSGPWTMTTLKVDPGCLSWARNLPLTVSAAKGTLGRCTRCALIPMAGNTKTTMIEQTRFESHEEIDAPNRQTRARPQSPLTPARGQPLILTPPRSKPAGGRSEEFVRQLSPSQAQRGNQTARPPDRPIPA</sequence>
<reference evidence="2" key="1">
    <citation type="submission" date="2023-06" db="EMBL/GenBank/DDBJ databases">
        <title>Genome-scale phylogeny and comparative genomics of the fungal order Sordariales.</title>
        <authorList>
            <consortium name="Lawrence Berkeley National Laboratory"/>
            <person name="Hensen N."/>
            <person name="Bonometti L."/>
            <person name="Westerberg I."/>
            <person name="Brannstrom I.O."/>
            <person name="Guillou S."/>
            <person name="Cros-Aarteil S."/>
            <person name="Calhoun S."/>
            <person name="Haridas S."/>
            <person name="Kuo A."/>
            <person name="Mondo S."/>
            <person name="Pangilinan J."/>
            <person name="Riley R."/>
            <person name="Labutti K."/>
            <person name="Andreopoulos B."/>
            <person name="Lipzen A."/>
            <person name="Chen C."/>
            <person name="Yanf M."/>
            <person name="Daum C."/>
            <person name="Ng V."/>
            <person name="Clum A."/>
            <person name="Steindorff A."/>
            <person name="Ohm R."/>
            <person name="Martin F."/>
            <person name="Silar P."/>
            <person name="Natvig D."/>
            <person name="Lalanne C."/>
            <person name="Gautier V."/>
            <person name="Ament-Velasquez S.L."/>
            <person name="Kruys A."/>
            <person name="Hutchinson M.I."/>
            <person name="Powell A.J."/>
            <person name="Barry K."/>
            <person name="Miller A.N."/>
            <person name="Grigoriev I.V."/>
            <person name="Debuchy R."/>
            <person name="Gladieux P."/>
            <person name="Thoren M.H."/>
            <person name="Johannesson H."/>
        </authorList>
    </citation>
    <scope>NUCLEOTIDE SEQUENCE</scope>
    <source>
        <strain evidence="2">SMH4607-1</strain>
    </source>
</reference>